<feature type="compositionally biased region" description="Basic and acidic residues" evidence="1">
    <location>
        <begin position="226"/>
        <end position="241"/>
    </location>
</feature>
<evidence type="ECO:0000259" key="2">
    <source>
        <dbReference type="Pfam" id="PF11671"/>
    </source>
</evidence>
<sequence length="562" mass="66823">MTLHDASITHWHLLAFHKCPALLLQFYSRVKMRRRDDKSRDSRSSLDHVPEDRLRELERRRKEWRIEQEKQREHERRKMKMIEEYEARRARELEAKKQRRRSKSRSRSGSPSTSRRRRSRSRETSRSRLTSSRVPVMSEKCDSSSTSNAPLFKGREGSKISVSELKTIKVNIHRNIPNAEETTELLRDITNPDEIALKRREGEGSKPIFEREEIIANEICTHDIPERRTIVMDESHTDERRKSKQRSRSQSSERSKHRSPSRLSRNLSYSSNYKNRNILNNFSPSAKALSFFNEFFSGLIHNCISEKNQKQLRADLEGKCGISFPVKNSPRQSSWYTHVFIIISMVINLFLLPGEGSKPIFDREELAKETSRAEVPERRTVVAVDKVRNERKRSSDRRSKSFSPRRCDGVSKSYTERHRRTSSHNRDSSYHEERNRRGSRRSSEERGRDSRSRRTPERERNCDSHRESGYRDYYEVHRRSEPDRGTALPYSEGIPFPMYYDNYDVRPMMMNPMMMMRYPLPPVRGRLPGMMPRFRPPYTPRFIPQTMFRMNAPSHQRYNRMF</sequence>
<feature type="domain" description="Complementary sex determiner C-terminal" evidence="2">
    <location>
        <begin position="416"/>
        <end position="562"/>
    </location>
</feature>
<keyword evidence="4" id="KW-1185">Reference proteome</keyword>
<dbReference type="InterPro" id="IPR022063">
    <property type="entry name" value="Sex_determin_N"/>
</dbReference>
<reference evidence="5" key="1">
    <citation type="submission" date="2025-08" db="UniProtKB">
        <authorList>
            <consortium name="RefSeq"/>
        </authorList>
    </citation>
    <scope>IDENTIFICATION</scope>
    <source>
        <strain evidence="5">USDA-PBARC FA_bdor</strain>
        <tissue evidence="5">Whole organism</tissue>
    </source>
</reference>
<feature type="compositionally biased region" description="Basic residues" evidence="1">
    <location>
        <begin position="97"/>
        <end position="106"/>
    </location>
</feature>
<evidence type="ECO:0000259" key="3">
    <source>
        <dbReference type="Pfam" id="PF12278"/>
    </source>
</evidence>
<dbReference type="Pfam" id="PF12278">
    <property type="entry name" value="SDP_N"/>
    <property type="match status" value="1"/>
</dbReference>
<feature type="domain" description="Complementary sex determination N-terminal" evidence="3">
    <location>
        <begin position="58"/>
        <end position="200"/>
    </location>
</feature>
<evidence type="ECO:0000256" key="1">
    <source>
        <dbReference type="SAM" id="MobiDB-lite"/>
    </source>
</evidence>
<feature type="compositionally biased region" description="Basic and acidic residues" evidence="1">
    <location>
        <begin position="424"/>
        <end position="466"/>
    </location>
</feature>
<accession>A0A9R1U2D5</accession>
<protein>
    <submittedName>
        <fullName evidence="5">Splicing regulatory glutamine/lysine-rich protein 1</fullName>
    </submittedName>
</protein>
<dbReference type="Proteomes" id="UP000694866">
    <property type="component" value="Unplaced"/>
</dbReference>
<dbReference type="KEGG" id="fas:105267469"/>
<dbReference type="OrthoDB" id="8194777at2759"/>
<dbReference type="GeneID" id="105267469"/>
<name>A0A9R1U2D5_9HYME</name>
<dbReference type="Pfam" id="PF11671">
    <property type="entry name" value="Apis_Csd"/>
    <property type="match status" value="1"/>
</dbReference>
<evidence type="ECO:0000313" key="5">
    <source>
        <dbReference type="RefSeq" id="XP_011304651.1"/>
    </source>
</evidence>
<dbReference type="InterPro" id="IPR021007">
    <property type="entry name" value="Sex_determ_C"/>
</dbReference>
<dbReference type="AlphaFoldDB" id="A0A9R1U2D5"/>
<dbReference type="RefSeq" id="XP_011304651.1">
    <property type="nucleotide sequence ID" value="XM_011306349.1"/>
</dbReference>
<feature type="compositionally biased region" description="Basic and acidic residues" evidence="1">
    <location>
        <begin position="386"/>
        <end position="409"/>
    </location>
</feature>
<organism evidence="4 5">
    <name type="scientific">Fopius arisanus</name>
    <dbReference type="NCBI Taxonomy" id="64838"/>
    <lineage>
        <taxon>Eukaryota</taxon>
        <taxon>Metazoa</taxon>
        <taxon>Ecdysozoa</taxon>
        <taxon>Arthropoda</taxon>
        <taxon>Hexapoda</taxon>
        <taxon>Insecta</taxon>
        <taxon>Pterygota</taxon>
        <taxon>Neoptera</taxon>
        <taxon>Endopterygota</taxon>
        <taxon>Hymenoptera</taxon>
        <taxon>Apocrita</taxon>
        <taxon>Ichneumonoidea</taxon>
        <taxon>Braconidae</taxon>
        <taxon>Opiinae</taxon>
        <taxon>Fopius</taxon>
    </lineage>
</organism>
<gene>
    <name evidence="5" type="primary">LOC105267469</name>
</gene>
<feature type="region of interest" description="Disordered" evidence="1">
    <location>
        <begin position="226"/>
        <end position="268"/>
    </location>
</feature>
<feature type="region of interest" description="Disordered" evidence="1">
    <location>
        <begin position="92"/>
        <end position="158"/>
    </location>
</feature>
<proteinExistence type="predicted"/>
<feature type="region of interest" description="Disordered" evidence="1">
    <location>
        <begin position="386"/>
        <end position="466"/>
    </location>
</feature>
<evidence type="ECO:0000313" key="4">
    <source>
        <dbReference type="Proteomes" id="UP000694866"/>
    </source>
</evidence>